<feature type="domain" description="Rad60/SUMO-like" evidence="3">
    <location>
        <begin position="156"/>
        <end position="222"/>
    </location>
</feature>
<dbReference type="Gene3D" id="3.10.20.90">
    <property type="entry name" value="Phosphatidylinositol 3-kinase Catalytic Subunit, Chain A, domain 1"/>
    <property type="match status" value="1"/>
</dbReference>
<organism evidence="4 5">
    <name type="scientific">Acorus gramineus</name>
    <name type="common">Dwarf sweet flag</name>
    <dbReference type="NCBI Taxonomy" id="55184"/>
    <lineage>
        <taxon>Eukaryota</taxon>
        <taxon>Viridiplantae</taxon>
        <taxon>Streptophyta</taxon>
        <taxon>Embryophyta</taxon>
        <taxon>Tracheophyta</taxon>
        <taxon>Spermatophyta</taxon>
        <taxon>Magnoliopsida</taxon>
        <taxon>Liliopsida</taxon>
        <taxon>Acoraceae</taxon>
        <taxon>Acorus</taxon>
    </lineage>
</organism>
<protein>
    <recommendedName>
        <fullName evidence="3">Rad60/SUMO-like domain-containing protein</fullName>
    </recommendedName>
</protein>
<reference evidence="4" key="1">
    <citation type="journal article" date="2023" name="Nat. Commun.">
        <title>Diploid and tetraploid genomes of Acorus and the evolution of monocots.</title>
        <authorList>
            <person name="Ma L."/>
            <person name="Liu K.W."/>
            <person name="Li Z."/>
            <person name="Hsiao Y.Y."/>
            <person name="Qi Y."/>
            <person name="Fu T."/>
            <person name="Tang G.D."/>
            <person name="Zhang D."/>
            <person name="Sun W.H."/>
            <person name="Liu D.K."/>
            <person name="Li Y."/>
            <person name="Chen G.Z."/>
            <person name="Liu X.D."/>
            <person name="Liao X.Y."/>
            <person name="Jiang Y.T."/>
            <person name="Yu X."/>
            <person name="Hao Y."/>
            <person name="Huang J."/>
            <person name="Zhao X.W."/>
            <person name="Ke S."/>
            <person name="Chen Y.Y."/>
            <person name="Wu W.L."/>
            <person name="Hsu J.L."/>
            <person name="Lin Y.F."/>
            <person name="Huang M.D."/>
            <person name="Li C.Y."/>
            <person name="Huang L."/>
            <person name="Wang Z.W."/>
            <person name="Zhao X."/>
            <person name="Zhong W.Y."/>
            <person name="Peng D.H."/>
            <person name="Ahmad S."/>
            <person name="Lan S."/>
            <person name="Zhang J.S."/>
            <person name="Tsai W.C."/>
            <person name="Van de Peer Y."/>
            <person name="Liu Z.J."/>
        </authorList>
    </citation>
    <scope>NUCLEOTIDE SEQUENCE</scope>
    <source>
        <strain evidence="4">SCP</strain>
    </source>
</reference>
<dbReference type="Pfam" id="PF11976">
    <property type="entry name" value="Rad60-SLD"/>
    <property type="match status" value="1"/>
</dbReference>
<comment type="caution">
    <text evidence="4">The sequence shown here is derived from an EMBL/GenBank/DDBJ whole genome shotgun (WGS) entry which is preliminary data.</text>
</comment>
<evidence type="ECO:0000256" key="1">
    <source>
        <dbReference type="SAM" id="Coils"/>
    </source>
</evidence>
<feature type="region of interest" description="Disordered" evidence="2">
    <location>
        <begin position="42"/>
        <end position="63"/>
    </location>
</feature>
<keyword evidence="1" id="KW-0175">Coiled coil</keyword>
<dbReference type="InterPro" id="IPR029071">
    <property type="entry name" value="Ubiquitin-like_domsf"/>
</dbReference>
<dbReference type="InterPro" id="IPR022617">
    <property type="entry name" value="Rad60/SUMO-like_dom"/>
</dbReference>
<dbReference type="CDD" id="cd01763">
    <property type="entry name" value="Ubl_SUMO_like"/>
    <property type="match status" value="1"/>
</dbReference>
<evidence type="ECO:0000313" key="5">
    <source>
        <dbReference type="Proteomes" id="UP001179952"/>
    </source>
</evidence>
<feature type="coiled-coil region" evidence="1">
    <location>
        <begin position="96"/>
        <end position="130"/>
    </location>
</feature>
<evidence type="ECO:0000256" key="2">
    <source>
        <dbReference type="SAM" id="MobiDB-lite"/>
    </source>
</evidence>
<dbReference type="EMBL" id="JAUJYN010000001">
    <property type="protein sequence ID" value="KAK1279928.1"/>
    <property type="molecule type" value="Genomic_DNA"/>
</dbReference>
<accession>A0AAV9BSP1</accession>
<gene>
    <name evidence="4" type="ORF">QJS04_geneDACA002923</name>
</gene>
<dbReference type="PANTHER" id="PTHR47813:SF2">
    <property type="entry name" value="UBIQUITIN-LIKE SUPERFAMILY PROTEIN"/>
    <property type="match status" value="1"/>
</dbReference>
<dbReference type="AlphaFoldDB" id="A0AAV9BSP1"/>
<sequence length="223" mass="25105">MDESTEDLEPLFDYSRVQPVGLINLEDEGDEQVLPEVVKGKRKPDLTPKVTPQGEKVVKEQKKVTHVIDDDDEWLRPPPPTKVFNHTQGLNGDKTLLELRSKKQELASLLQSAEDVIRAAEEAAKKELNSSKDAVLESEADKAAKPRVERKKVVISIQDKDGLKQFRVYKDDKLEKLFNMYAEKVKVNLAKLVFCFDGDKISPSATPAGLGLEDEDMIEVHIK</sequence>
<keyword evidence="5" id="KW-1185">Reference proteome</keyword>
<evidence type="ECO:0000313" key="4">
    <source>
        <dbReference type="EMBL" id="KAK1279928.1"/>
    </source>
</evidence>
<dbReference type="PANTHER" id="PTHR47813">
    <property type="entry name" value="UBIQUITIN-LIKE SUPERFAMILY PROTEIN"/>
    <property type="match status" value="1"/>
</dbReference>
<proteinExistence type="predicted"/>
<dbReference type="SUPFAM" id="SSF54236">
    <property type="entry name" value="Ubiquitin-like"/>
    <property type="match status" value="1"/>
</dbReference>
<reference evidence="4" key="2">
    <citation type="submission" date="2023-06" db="EMBL/GenBank/DDBJ databases">
        <authorList>
            <person name="Ma L."/>
            <person name="Liu K.-W."/>
            <person name="Li Z."/>
            <person name="Hsiao Y.-Y."/>
            <person name="Qi Y."/>
            <person name="Fu T."/>
            <person name="Tang G."/>
            <person name="Zhang D."/>
            <person name="Sun W.-H."/>
            <person name="Liu D.-K."/>
            <person name="Li Y."/>
            <person name="Chen G.-Z."/>
            <person name="Liu X.-D."/>
            <person name="Liao X.-Y."/>
            <person name="Jiang Y.-T."/>
            <person name="Yu X."/>
            <person name="Hao Y."/>
            <person name="Huang J."/>
            <person name="Zhao X.-W."/>
            <person name="Ke S."/>
            <person name="Chen Y.-Y."/>
            <person name="Wu W.-L."/>
            <person name="Hsu J.-L."/>
            <person name="Lin Y.-F."/>
            <person name="Huang M.-D."/>
            <person name="Li C.-Y."/>
            <person name="Huang L."/>
            <person name="Wang Z.-W."/>
            <person name="Zhao X."/>
            <person name="Zhong W.-Y."/>
            <person name="Peng D.-H."/>
            <person name="Ahmad S."/>
            <person name="Lan S."/>
            <person name="Zhang J.-S."/>
            <person name="Tsai W.-C."/>
            <person name="Van De Peer Y."/>
            <person name="Liu Z.-J."/>
        </authorList>
    </citation>
    <scope>NUCLEOTIDE SEQUENCE</scope>
    <source>
        <strain evidence="4">SCP</strain>
        <tissue evidence="4">Leaves</tissue>
    </source>
</reference>
<dbReference type="Proteomes" id="UP001179952">
    <property type="component" value="Unassembled WGS sequence"/>
</dbReference>
<name>A0AAV9BSP1_ACOGR</name>
<evidence type="ECO:0000259" key="3">
    <source>
        <dbReference type="Pfam" id="PF11976"/>
    </source>
</evidence>